<feature type="compositionally biased region" description="Basic and acidic residues" evidence="1">
    <location>
        <begin position="43"/>
        <end position="56"/>
    </location>
</feature>
<gene>
    <name evidence="2" type="ORF">AB675_698</name>
</gene>
<proteinExistence type="predicted"/>
<organism evidence="2 3">
    <name type="scientific">Cyphellophora attinorum</name>
    <dbReference type="NCBI Taxonomy" id="1664694"/>
    <lineage>
        <taxon>Eukaryota</taxon>
        <taxon>Fungi</taxon>
        <taxon>Dikarya</taxon>
        <taxon>Ascomycota</taxon>
        <taxon>Pezizomycotina</taxon>
        <taxon>Eurotiomycetes</taxon>
        <taxon>Chaetothyriomycetidae</taxon>
        <taxon>Chaetothyriales</taxon>
        <taxon>Cyphellophoraceae</taxon>
        <taxon>Cyphellophora</taxon>
    </lineage>
</organism>
<dbReference type="EMBL" id="LFJN01000001">
    <property type="protein sequence ID" value="KPI46078.1"/>
    <property type="molecule type" value="Genomic_DNA"/>
</dbReference>
<dbReference type="VEuPathDB" id="FungiDB:AB675_698"/>
<keyword evidence="3" id="KW-1185">Reference proteome</keyword>
<accession>A0A0N0NSB9</accession>
<evidence type="ECO:0000313" key="3">
    <source>
        <dbReference type="Proteomes" id="UP000038010"/>
    </source>
</evidence>
<comment type="caution">
    <text evidence="2">The sequence shown here is derived from an EMBL/GenBank/DDBJ whole genome shotgun (WGS) entry which is preliminary data.</text>
</comment>
<feature type="compositionally biased region" description="Low complexity" evidence="1">
    <location>
        <begin position="15"/>
        <end position="35"/>
    </location>
</feature>
<name>A0A0N0NSB9_9EURO</name>
<dbReference type="RefSeq" id="XP_018006041.1">
    <property type="nucleotide sequence ID" value="XM_018147321.1"/>
</dbReference>
<sequence length="152" mass="16736">MTTIPSAPGSPPDLSGSRSSASTSSYGSSSSPTGGERLTADITHYEDIVLDDDRPSQKPVLQSTVTERRPSTHSVNGGKQENRSHIGNQIREAVKEHEKELRKQKSASLILCAEALQCNQRPYAYLLNIKKMSERDLRRHRSARLASSPRGH</sequence>
<protein>
    <submittedName>
        <fullName evidence="2">Uncharacterized protein</fullName>
    </submittedName>
</protein>
<dbReference type="GeneID" id="28739189"/>
<dbReference type="AlphaFoldDB" id="A0A0N0NSB9"/>
<evidence type="ECO:0000313" key="2">
    <source>
        <dbReference type="EMBL" id="KPI46078.1"/>
    </source>
</evidence>
<evidence type="ECO:0000256" key="1">
    <source>
        <dbReference type="SAM" id="MobiDB-lite"/>
    </source>
</evidence>
<reference evidence="2 3" key="1">
    <citation type="submission" date="2015-06" db="EMBL/GenBank/DDBJ databases">
        <title>Draft genome of the ant-associated black yeast Phialophora attae CBS 131958.</title>
        <authorList>
            <person name="Moreno L.F."/>
            <person name="Stielow B.J."/>
            <person name="de Hoog S."/>
            <person name="Vicente V.A."/>
            <person name="Weiss V.A."/>
            <person name="de Vries M."/>
            <person name="Cruz L.M."/>
            <person name="Souza E.M."/>
        </authorList>
    </citation>
    <scope>NUCLEOTIDE SEQUENCE [LARGE SCALE GENOMIC DNA]</scope>
    <source>
        <strain evidence="2 3">CBS 131958</strain>
    </source>
</reference>
<dbReference type="Proteomes" id="UP000038010">
    <property type="component" value="Unassembled WGS sequence"/>
</dbReference>
<feature type="region of interest" description="Disordered" evidence="1">
    <location>
        <begin position="1"/>
        <end position="90"/>
    </location>
</feature>